<keyword evidence="2" id="KW-1185">Reference proteome</keyword>
<dbReference type="SUPFAM" id="SSF54909">
    <property type="entry name" value="Dimeric alpha+beta barrel"/>
    <property type="match status" value="1"/>
</dbReference>
<dbReference type="PIRSF" id="PIRSF007028">
    <property type="entry name" value="UCP007028"/>
    <property type="match status" value="1"/>
</dbReference>
<gene>
    <name evidence="1" type="ORF">GL4_3197</name>
</gene>
<dbReference type="OrthoDB" id="9792392at2"/>
<dbReference type="KEGG" id="mcg:GL4_3197"/>
<accession>A0A0A8K6P9</accession>
<dbReference type="STRING" id="1384459.GL4_3197"/>
<evidence type="ECO:0000313" key="2">
    <source>
        <dbReference type="Proteomes" id="UP000031643"/>
    </source>
</evidence>
<dbReference type="Pfam" id="PF07237">
    <property type="entry name" value="DUF1428"/>
    <property type="match status" value="1"/>
</dbReference>
<dbReference type="EMBL" id="AP014648">
    <property type="protein sequence ID" value="BAQ18628.1"/>
    <property type="molecule type" value="Genomic_DNA"/>
</dbReference>
<dbReference type="HOGENOM" id="CLU_136844_0_0_5"/>
<dbReference type="AlphaFoldDB" id="A0A0A8K6P9"/>
<sequence>MPYVVAYVAAVPSADKDAYATHVEEATKIFKKHGAVRCVECWGADIPSGKLTSFPLAVKCEPDETVVFGFAEWESEAAQDEGMPKVMSEMRDGMAAGTLAEPPFDGKRMIFGGFDVLVDL</sequence>
<proteinExistence type="predicted"/>
<dbReference type="Proteomes" id="UP000031643">
    <property type="component" value="Chromosome"/>
</dbReference>
<evidence type="ECO:0008006" key="3">
    <source>
        <dbReference type="Google" id="ProtNLM"/>
    </source>
</evidence>
<reference evidence="1 2" key="1">
    <citation type="submission" date="2014-09" db="EMBL/GenBank/DDBJ databases">
        <title>Genome sequencing of Methyloceanibacter caenitepidi Gela4.</title>
        <authorList>
            <person name="Takeuchi M."/>
            <person name="Susumu S."/>
            <person name="Kamagata Y."/>
            <person name="Oshima K."/>
            <person name="Hattori M."/>
            <person name="Iwasaki W."/>
        </authorList>
    </citation>
    <scope>NUCLEOTIDE SEQUENCE [LARGE SCALE GENOMIC DNA]</scope>
    <source>
        <strain evidence="1 2">Gela4</strain>
    </source>
</reference>
<dbReference type="InterPro" id="IPR011008">
    <property type="entry name" value="Dimeric_a/b-barrel"/>
</dbReference>
<evidence type="ECO:0000313" key="1">
    <source>
        <dbReference type="EMBL" id="BAQ18628.1"/>
    </source>
</evidence>
<name>A0A0A8K6P9_9HYPH</name>
<organism evidence="1 2">
    <name type="scientific">Methyloceanibacter caenitepidi</name>
    <dbReference type="NCBI Taxonomy" id="1384459"/>
    <lineage>
        <taxon>Bacteria</taxon>
        <taxon>Pseudomonadati</taxon>
        <taxon>Pseudomonadota</taxon>
        <taxon>Alphaproteobacteria</taxon>
        <taxon>Hyphomicrobiales</taxon>
        <taxon>Hyphomicrobiaceae</taxon>
        <taxon>Methyloceanibacter</taxon>
    </lineage>
</organism>
<dbReference type="RefSeq" id="WP_045368875.1">
    <property type="nucleotide sequence ID" value="NZ_AP014648.1"/>
</dbReference>
<protein>
    <recommendedName>
        <fullName evidence="3">RNA signal recognition particle 4.5S RNA</fullName>
    </recommendedName>
</protein>
<dbReference type="Gene3D" id="3.30.70.100">
    <property type="match status" value="1"/>
</dbReference>
<dbReference type="InterPro" id="IPR009874">
    <property type="entry name" value="DUF1428"/>
</dbReference>